<dbReference type="Pfam" id="PF13246">
    <property type="entry name" value="Cation_ATPase"/>
    <property type="match status" value="1"/>
</dbReference>
<organism evidence="13 14">
    <name type="scientific">Caldiarchaeum subterraneum</name>
    <dbReference type="NCBI Taxonomy" id="311458"/>
    <lineage>
        <taxon>Archaea</taxon>
        <taxon>Nitrososphaerota</taxon>
        <taxon>Candidatus Caldarchaeales</taxon>
        <taxon>Candidatus Caldarchaeaceae</taxon>
        <taxon>Candidatus Caldarchaeum</taxon>
    </lineage>
</organism>
<dbReference type="SUPFAM" id="SSF81665">
    <property type="entry name" value="Calcium ATPase, transmembrane domain M"/>
    <property type="match status" value="1"/>
</dbReference>
<protein>
    <submittedName>
        <fullName evidence="13">Cation-translocating P-type ATPase</fullName>
    </submittedName>
</protein>
<feature type="transmembrane region" description="Helical" evidence="11">
    <location>
        <begin position="280"/>
        <end position="306"/>
    </location>
</feature>
<dbReference type="InterPro" id="IPR023214">
    <property type="entry name" value="HAD_sf"/>
</dbReference>
<dbReference type="InterPro" id="IPR006068">
    <property type="entry name" value="ATPase_P-typ_cation-transptr_C"/>
</dbReference>
<feature type="transmembrane region" description="Helical" evidence="11">
    <location>
        <begin position="692"/>
        <end position="714"/>
    </location>
</feature>
<dbReference type="InterPro" id="IPR023299">
    <property type="entry name" value="ATPase_P-typ_cyto_dom_N"/>
</dbReference>
<evidence type="ECO:0000256" key="3">
    <source>
        <dbReference type="ARBA" id="ARBA00022553"/>
    </source>
</evidence>
<feature type="transmembrane region" description="Helical" evidence="11">
    <location>
        <begin position="873"/>
        <end position="890"/>
    </location>
</feature>
<feature type="transmembrane region" description="Helical" evidence="11">
    <location>
        <begin position="59"/>
        <end position="77"/>
    </location>
</feature>
<dbReference type="Pfam" id="PF00690">
    <property type="entry name" value="Cation_ATPase_N"/>
    <property type="match status" value="1"/>
</dbReference>
<dbReference type="PANTHER" id="PTHR43294">
    <property type="entry name" value="SODIUM/POTASSIUM-TRANSPORTING ATPASE SUBUNIT ALPHA"/>
    <property type="match status" value="1"/>
</dbReference>
<comment type="caution">
    <text evidence="13">The sequence shown here is derived from an EMBL/GenBank/DDBJ whole genome shotgun (WGS) entry which is preliminary data.</text>
</comment>
<dbReference type="PRINTS" id="PR00119">
    <property type="entry name" value="CATATPASE"/>
</dbReference>
<accession>A0A833EC42</accession>
<dbReference type="NCBIfam" id="TIGR01494">
    <property type="entry name" value="ATPase_P-type"/>
    <property type="match status" value="2"/>
</dbReference>
<dbReference type="InterPro" id="IPR044492">
    <property type="entry name" value="P_typ_ATPase_HD_dom"/>
</dbReference>
<sequence>MEEVKWHAKSPEEAAGLLDTDIDKGLSSEEAKRRLGIYGPNELEVGKPASPIKIFLKQFANILVGILILATLLSALLGEIIDAAVIMIIVFFIAVLGFVQEYKAEKAIEELKKLLTPSFVVVRDGVELEVSSREVVPGDLAVLREGDKVVADIRLSEVFNLRVDESPLTGESFPVEKKTDKLPPNVALAERANMVFAGTSVVGGRGRGIVVATGSKTELGKIASATAVIEAEKTPLELKMNEVGKKFGLIALSVIFTLAVIELIQEALFAEITLSTLVNILLFGVALAVAAIPEALPAIVTASLAVGMRIMARNNALVRRLPAVETLGATQVICFDKTGTLTKGEMTVRKIATLDTVYELSGVGYSPEGEVSPRDNSPALRLLMTASILCNDSNLVQRNGGWRVVGDPTEGALIVAAYKTGVDVQKIREKNPRVDEIPFSAERKYMITVNKMEGDGYYAFLKGAPEIVLKMCSRFADRDCGEHDLTEVERGKITQLSSSMASEALRILAVAYKRVDKPKADSSGGYTLLGLVGMMDPPRPEAIEAVKAAKMAGMKPVMITGDHKLTAVAVAREAGIMDDDGLVLEGWELEGMGDDQLYEKVEEINVYARISPIDKLRIVNAWRSRGYVVAMTGDGVNDAPALKKADIGVAMGVRGTEVAKEASDMVLADDNFATIVKAIELGRWIYDNIKKYLAYLLEANLVEIAVITISSIFILRFMGFSGEEILPLLPVHILYINLATDGLPAIALGFSPADPDIMQRPPRRKEESIFTREVRLFIIRALLVETPILLLGFYSALDMGIEHARSRLFLMFIFIELAVALSCRSLKYTIVDAKPHKWLILSILWETLLIAVLVLIPWTRDALHIVIPTQEDIAWITGGFLAVLASMEALKKLLF</sequence>
<dbReference type="SUPFAM" id="SSF81660">
    <property type="entry name" value="Metal cation-transporting ATPase, ATP-binding domain N"/>
    <property type="match status" value="1"/>
</dbReference>
<dbReference type="InterPro" id="IPR036412">
    <property type="entry name" value="HAD-like_sf"/>
</dbReference>
<feature type="transmembrane region" description="Helical" evidence="11">
    <location>
        <begin position="734"/>
        <end position="753"/>
    </location>
</feature>
<evidence type="ECO:0000256" key="4">
    <source>
        <dbReference type="ARBA" id="ARBA00022692"/>
    </source>
</evidence>
<dbReference type="Pfam" id="PF00122">
    <property type="entry name" value="E1-E2_ATPase"/>
    <property type="match status" value="1"/>
</dbReference>
<keyword evidence="7" id="KW-0460">Magnesium</keyword>
<feature type="transmembrane region" description="Helical" evidence="11">
    <location>
        <begin position="838"/>
        <end position="858"/>
    </location>
</feature>
<dbReference type="Gene3D" id="3.40.50.1000">
    <property type="entry name" value="HAD superfamily/HAD-like"/>
    <property type="match status" value="1"/>
</dbReference>
<dbReference type="InterPro" id="IPR004014">
    <property type="entry name" value="ATPase_P-typ_cation-transptr_N"/>
</dbReference>
<evidence type="ECO:0000256" key="11">
    <source>
        <dbReference type="SAM" id="Phobius"/>
    </source>
</evidence>
<dbReference type="SUPFAM" id="SSF81653">
    <property type="entry name" value="Calcium ATPase, transduction domain A"/>
    <property type="match status" value="1"/>
</dbReference>
<keyword evidence="3" id="KW-0597">Phosphoprotein</keyword>
<dbReference type="Proteomes" id="UP000608579">
    <property type="component" value="Unassembled WGS sequence"/>
</dbReference>
<evidence type="ECO:0000256" key="9">
    <source>
        <dbReference type="ARBA" id="ARBA00022989"/>
    </source>
</evidence>
<dbReference type="Gene3D" id="3.40.1110.10">
    <property type="entry name" value="Calcium-transporting ATPase, cytoplasmic domain N"/>
    <property type="match status" value="1"/>
</dbReference>
<keyword evidence="6" id="KW-0067">ATP-binding</keyword>
<dbReference type="PANTHER" id="PTHR43294:SF21">
    <property type="entry name" value="CATION TRANSPORTING ATPASE"/>
    <property type="match status" value="1"/>
</dbReference>
<dbReference type="Pfam" id="PF08282">
    <property type="entry name" value="Hydrolase_3"/>
    <property type="match status" value="1"/>
</dbReference>
<evidence type="ECO:0000256" key="1">
    <source>
        <dbReference type="ARBA" id="ARBA00004651"/>
    </source>
</evidence>
<dbReference type="SUPFAM" id="SSF56784">
    <property type="entry name" value="HAD-like"/>
    <property type="match status" value="1"/>
</dbReference>
<keyword evidence="5" id="KW-0547">Nucleotide-binding</keyword>
<feature type="transmembrane region" description="Helical" evidence="11">
    <location>
        <begin position="83"/>
        <end position="99"/>
    </location>
</feature>
<dbReference type="SFLD" id="SFLDG00002">
    <property type="entry name" value="C1.7:_P-type_atpase_like"/>
    <property type="match status" value="1"/>
</dbReference>
<dbReference type="SFLD" id="SFLDS00003">
    <property type="entry name" value="Haloacid_Dehalogenase"/>
    <property type="match status" value="1"/>
</dbReference>
<keyword evidence="10 11" id="KW-0472">Membrane</keyword>
<dbReference type="InterPro" id="IPR001757">
    <property type="entry name" value="P_typ_ATPase"/>
</dbReference>
<keyword evidence="9 11" id="KW-1133">Transmembrane helix</keyword>
<dbReference type="InterPro" id="IPR059000">
    <property type="entry name" value="ATPase_P-type_domA"/>
</dbReference>
<dbReference type="AlphaFoldDB" id="A0A833EC42"/>
<dbReference type="FunFam" id="2.70.150.10:FF:000160">
    <property type="entry name" value="Sarcoplasmic/endoplasmic reticulum calcium ATPase 1"/>
    <property type="match status" value="1"/>
</dbReference>
<dbReference type="EMBL" id="DQVM01000098">
    <property type="protein sequence ID" value="HIQ29914.1"/>
    <property type="molecule type" value="Genomic_DNA"/>
</dbReference>
<feature type="transmembrane region" description="Helical" evidence="11">
    <location>
        <begin position="774"/>
        <end position="796"/>
    </location>
</feature>
<dbReference type="SMART" id="SM00831">
    <property type="entry name" value="Cation_ATPase_N"/>
    <property type="match status" value="1"/>
</dbReference>
<dbReference type="SFLD" id="SFLDF00027">
    <property type="entry name" value="p-type_atpase"/>
    <property type="match status" value="1"/>
</dbReference>
<dbReference type="InterPro" id="IPR023298">
    <property type="entry name" value="ATPase_P-typ_TM_dom_sf"/>
</dbReference>
<reference evidence="13" key="1">
    <citation type="journal article" date="2020" name="ISME J.">
        <title>Gammaproteobacteria mediating utilization of methyl-, sulfur- and petroleum organic compounds in deep ocean hydrothermal plumes.</title>
        <authorList>
            <person name="Zhou Z."/>
            <person name="Liu Y."/>
            <person name="Pan J."/>
            <person name="Cron B.R."/>
            <person name="Toner B.M."/>
            <person name="Anantharaman K."/>
            <person name="Breier J.A."/>
            <person name="Dick G.J."/>
            <person name="Li M."/>
        </authorList>
    </citation>
    <scope>NUCLEOTIDE SEQUENCE</scope>
    <source>
        <strain evidence="13">SZUA-1515</strain>
    </source>
</reference>
<evidence type="ECO:0000256" key="7">
    <source>
        <dbReference type="ARBA" id="ARBA00022842"/>
    </source>
</evidence>
<dbReference type="Pfam" id="PF00689">
    <property type="entry name" value="Cation_ATPase_C"/>
    <property type="match status" value="1"/>
</dbReference>
<dbReference type="Gene3D" id="1.20.1110.10">
    <property type="entry name" value="Calcium-transporting ATPase, transmembrane domain"/>
    <property type="match status" value="2"/>
</dbReference>
<keyword evidence="8" id="KW-1278">Translocase</keyword>
<evidence type="ECO:0000256" key="5">
    <source>
        <dbReference type="ARBA" id="ARBA00022741"/>
    </source>
</evidence>
<dbReference type="Gene3D" id="2.70.150.10">
    <property type="entry name" value="Calcium-transporting ATPase, cytoplasmic transduction domain A"/>
    <property type="match status" value="1"/>
</dbReference>
<dbReference type="GO" id="GO:0005886">
    <property type="term" value="C:plasma membrane"/>
    <property type="evidence" value="ECO:0007669"/>
    <property type="project" value="UniProtKB-SubCell"/>
</dbReference>
<name>A0A833EC42_CALS0</name>
<evidence type="ECO:0000256" key="2">
    <source>
        <dbReference type="ARBA" id="ARBA00022475"/>
    </source>
</evidence>
<evidence type="ECO:0000256" key="10">
    <source>
        <dbReference type="ARBA" id="ARBA00023136"/>
    </source>
</evidence>
<dbReference type="GO" id="GO:0005524">
    <property type="term" value="F:ATP binding"/>
    <property type="evidence" value="ECO:0007669"/>
    <property type="project" value="UniProtKB-KW"/>
</dbReference>
<dbReference type="GO" id="GO:0016887">
    <property type="term" value="F:ATP hydrolysis activity"/>
    <property type="evidence" value="ECO:0007669"/>
    <property type="project" value="InterPro"/>
</dbReference>
<feature type="domain" description="Cation-transporting P-type ATPase N-terminal" evidence="12">
    <location>
        <begin position="5"/>
        <end position="79"/>
    </location>
</feature>
<evidence type="ECO:0000313" key="14">
    <source>
        <dbReference type="Proteomes" id="UP000608579"/>
    </source>
</evidence>
<gene>
    <name evidence="13" type="ORF">EYH45_05055</name>
</gene>
<dbReference type="InterPro" id="IPR018303">
    <property type="entry name" value="ATPase_P-typ_P_site"/>
</dbReference>
<dbReference type="PRINTS" id="PR00120">
    <property type="entry name" value="HATPASE"/>
</dbReference>
<keyword evidence="2" id="KW-1003">Cell membrane</keyword>
<evidence type="ECO:0000259" key="12">
    <source>
        <dbReference type="SMART" id="SM00831"/>
    </source>
</evidence>
<feature type="transmembrane region" description="Helical" evidence="11">
    <location>
        <begin position="247"/>
        <end position="268"/>
    </location>
</feature>
<evidence type="ECO:0000256" key="8">
    <source>
        <dbReference type="ARBA" id="ARBA00022967"/>
    </source>
</evidence>
<evidence type="ECO:0000313" key="13">
    <source>
        <dbReference type="EMBL" id="HIQ29914.1"/>
    </source>
</evidence>
<dbReference type="InterPro" id="IPR008250">
    <property type="entry name" value="ATPase_P-typ_transduc_dom_A_sf"/>
</dbReference>
<evidence type="ECO:0000256" key="6">
    <source>
        <dbReference type="ARBA" id="ARBA00022840"/>
    </source>
</evidence>
<comment type="subcellular location">
    <subcellularLocation>
        <location evidence="1">Cell membrane</location>
        <topology evidence="1">Multi-pass membrane protein</topology>
    </subcellularLocation>
</comment>
<dbReference type="PROSITE" id="PS00154">
    <property type="entry name" value="ATPASE_E1_E2"/>
    <property type="match status" value="1"/>
</dbReference>
<keyword evidence="4 11" id="KW-0812">Transmembrane</keyword>
<proteinExistence type="predicted"/>
<dbReference type="InterPro" id="IPR050510">
    <property type="entry name" value="Cation_transp_ATPase_P-type"/>
</dbReference>
<feature type="transmembrane region" description="Helical" evidence="11">
    <location>
        <begin position="808"/>
        <end position="826"/>
    </location>
</feature>